<dbReference type="EMBL" id="BAAAVI010000106">
    <property type="protein sequence ID" value="GAA2910794.1"/>
    <property type="molecule type" value="Genomic_DNA"/>
</dbReference>
<evidence type="ECO:0000313" key="2">
    <source>
        <dbReference type="Proteomes" id="UP001500831"/>
    </source>
</evidence>
<keyword evidence="2" id="KW-1185">Reference proteome</keyword>
<accession>A0ABN3WE47</accession>
<organism evidence="1 2">
    <name type="scientific">Streptosporangium fragile</name>
    <dbReference type="NCBI Taxonomy" id="46186"/>
    <lineage>
        <taxon>Bacteria</taxon>
        <taxon>Bacillati</taxon>
        <taxon>Actinomycetota</taxon>
        <taxon>Actinomycetes</taxon>
        <taxon>Streptosporangiales</taxon>
        <taxon>Streptosporangiaceae</taxon>
        <taxon>Streptosporangium</taxon>
    </lineage>
</organism>
<sequence length="72" mass="7422">MIMPVFGNVVGPKHDGCHGDHVLKPALATGGPTARGGCAASSGRSRLAPSAKSELIQLWGIWGMQLVRQAAT</sequence>
<proteinExistence type="predicted"/>
<gene>
    <name evidence="1" type="ORF">GCM10010517_77300</name>
</gene>
<name>A0ABN3WE47_9ACTN</name>
<dbReference type="Proteomes" id="UP001500831">
    <property type="component" value="Unassembled WGS sequence"/>
</dbReference>
<protein>
    <submittedName>
        <fullName evidence="1">Uncharacterized protein</fullName>
    </submittedName>
</protein>
<comment type="caution">
    <text evidence="1">The sequence shown here is derived from an EMBL/GenBank/DDBJ whole genome shotgun (WGS) entry which is preliminary data.</text>
</comment>
<reference evidence="1 2" key="1">
    <citation type="journal article" date="2019" name="Int. J. Syst. Evol. Microbiol.">
        <title>The Global Catalogue of Microorganisms (GCM) 10K type strain sequencing project: providing services to taxonomists for standard genome sequencing and annotation.</title>
        <authorList>
            <consortium name="The Broad Institute Genomics Platform"/>
            <consortium name="The Broad Institute Genome Sequencing Center for Infectious Disease"/>
            <person name="Wu L."/>
            <person name="Ma J."/>
        </authorList>
    </citation>
    <scope>NUCLEOTIDE SEQUENCE [LARGE SCALE GENOMIC DNA]</scope>
    <source>
        <strain evidence="1 2">JCM 6242</strain>
    </source>
</reference>
<evidence type="ECO:0000313" key="1">
    <source>
        <dbReference type="EMBL" id="GAA2910794.1"/>
    </source>
</evidence>